<dbReference type="STRING" id="56689.GCA_001291445_05756"/>
<feature type="domain" description="Pyridoxamine 5'-phosphate oxidase N-terminal" evidence="2">
    <location>
        <begin position="10"/>
        <end position="97"/>
    </location>
</feature>
<dbReference type="SUPFAM" id="SSF50475">
    <property type="entry name" value="FMN-binding split barrel"/>
    <property type="match status" value="1"/>
</dbReference>
<evidence type="ECO:0000259" key="2">
    <source>
        <dbReference type="Pfam" id="PF01243"/>
    </source>
</evidence>
<reference evidence="4" key="1">
    <citation type="submission" date="2016-06" db="EMBL/GenBank/DDBJ databases">
        <authorList>
            <person name="Sutton G."/>
            <person name="Brinkac L."/>
            <person name="Sanka R."/>
            <person name="Adams M."/>
            <person name="Lau E."/>
            <person name="Garcia-Basteiro A."/>
            <person name="Lopez-Varela E."/>
            <person name="Palencia S."/>
        </authorList>
    </citation>
    <scope>NUCLEOTIDE SEQUENCE [LARGE SCALE GENOMIC DNA]</scope>
    <source>
        <strain evidence="4">1127319.6</strain>
    </source>
</reference>
<dbReference type="GO" id="GO:0005829">
    <property type="term" value="C:cytosol"/>
    <property type="evidence" value="ECO:0007669"/>
    <property type="project" value="TreeGrafter"/>
</dbReference>
<organism evidence="3 4">
    <name type="scientific">Mycolicibacterium mucogenicum</name>
    <name type="common">Mycobacterium mucogenicum</name>
    <dbReference type="NCBI Taxonomy" id="56689"/>
    <lineage>
        <taxon>Bacteria</taxon>
        <taxon>Bacillati</taxon>
        <taxon>Actinomycetota</taxon>
        <taxon>Actinomycetes</taxon>
        <taxon>Mycobacteriales</taxon>
        <taxon>Mycobacteriaceae</taxon>
        <taxon>Mycolicibacterium</taxon>
    </lineage>
</organism>
<dbReference type="InterPro" id="IPR012349">
    <property type="entry name" value="Split_barrel_FMN-bd"/>
</dbReference>
<dbReference type="Gene3D" id="2.30.110.10">
    <property type="entry name" value="Electron Transport, Fmn-binding Protein, Chain A"/>
    <property type="match status" value="1"/>
</dbReference>
<sequence>MANSPDWDLVGRSNYVSFTSYRKDGTPVSSPVWIAPADGKLYFFSEVGAYKVKRIRRNPSVMLQPCDVRGKLTPGSPVVEGTARILDFADSPKVRKVMNRKYRLLGPLSEFGVWLTRRQQNSFAIEISPRA</sequence>
<evidence type="ECO:0000256" key="1">
    <source>
        <dbReference type="ARBA" id="ARBA00023002"/>
    </source>
</evidence>
<dbReference type="OrthoDB" id="5738083at2"/>
<dbReference type="GO" id="GO:0016627">
    <property type="term" value="F:oxidoreductase activity, acting on the CH-CH group of donors"/>
    <property type="evidence" value="ECO:0007669"/>
    <property type="project" value="TreeGrafter"/>
</dbReference>
<dbReference type="InterPro" id="IPR052019">
    <property type="entry name" value="F420H2_bilvrd_red/Heme_oxyg"/>
</dbReference>
<dbReference type="GO" id="GO:0070967">
    <property type="term" value="F:coenzyme F420 binding"/>
    <property type="evidence" value="ECO:0007669"/>
    <property type="project" value="TreeGrafter"/>
</dbReference>
<keyword evidence="1" id="KW-0560">Oxidoreductase</keyword>
<dbReference type="PANTHER" id="PTHR35176">
    <property type="entry name" value="HEME OXYGENASE HI_0854-RELATED"/>
    <property type="match status" value="1"/>
</dbReference>
<proteinExistence type="predicted"/>
<accession>A0A1A3GZX7</accession>
<protein>
    <submittedName>
        <fullName evidence="3">PPOX class F420-dependent enzyme</fullName>
    </submittedName>
</protein>
<evidence type="ECO:0000313" key="4">
    <source>
        <dbReference type="Proteomes" id="UP000093898"/>
    </source>
</evidence>
<name>A0A1A3GZX7_MYCMU</name>
<dbReference type="RefSeq" id="WP_029118719.1">
    <property type="nucleotide sequence ID" value="NZ_LZLC01000143.1"/>
</dbReference>
<dbReference type="AlphaFoldDB" id="A0A1A3GZX7"/>
<dbReference type="PANTHER" id="PTHR35176:SF11">
    <property type="entry name" value="PYRIDOXAMINE 5'-PHOSPHATE OXIDASE FAMILY PROTEIN"/>
    <property type="match status" value="1"/>
</dbReference>
<comment type="caution">
    <text evidence="3">The sequence shown here is derived from an EMBL/GenBank/DDBJ whole genome shotgun (WGS) entry which is preliminary data.</text>
</comment>
<evidence type="ECO:0000313" key="3">
    <source>
        <dbReference type="EMBL" id="OBJ40926.1"/>
    </source>
</evidence>
<dbReference type="InterPro" id="IPR011576">
    <property type="entry name" value="Pyridox_Oxase_N"/>
</dbReference>
<dbReference type="EMBL" id="LZLC01000143">
    <property type="protein sequence ID" value="OBJ40926.1"/>
    <property type="molecule type" value="Genomic_DNA"/>
</dbReference>
<dbReference type="InterPro" id="IPR019965">
    <property type="entry name" value="PPOX_F420-dep_Rv2061_put"/>
</dbReference>
<gene>
    <name evidence="3" type="ORF">A5630_23860</name>
</gene>
<dbReference type="Pfam" id="PF01243">
    <property type="entry name" value="PNPOx_N"/>
    <property type="match status" value="1"/>
</dbReference>
<dbReference type="NCBIfam" id="TIGR03666">
    <property type="entry name" value="Rv2061_F420"/>
    <property type="match status" value="1"/>
</dbReference>
<dbReference type="Proteomes" id="UP000093898">
    <property type="component" value="Unassembled WGS sequence"/>
</dbReference>